<sequence length="606" mass="70896">METEMDKHKIESDDLKRCGEITTLLSIGKKEFFLNCSFCDYTFLQLENFVQHMCEDHMYQFTASKIEDDTEFSLELQEEIDDVDIQMQTACSVEESDDDNSNFRDFERVEIELDESKIDDSTGVKDEFIDSYISEDSEDVDIENKDNAEHSENSSELATYIKELGLGKMFDEKMLIAVFKSYEEHTLLWDTDSQLSKHSRKRDTEFKDIAIEIGMPSEWQAIRKMIGKLSTRLRTEFVRKKIYHSKGKAYTPLFYNDLTTFLKPKRQSVQAKPKPSGKKFTLPETILNDEQFVVLAGIYKGLRTLWDETDITYRFSNRRREAFETLHEEFNKQCGLNLTKYDVECEILRLRKICSNEKKLKFLSTRHNKPFEPTFKYYNAISFLEPDVTPFECPICRKLIFGSQQYKIHVASHDGSQPFKCDICGHGFNLLTNLTIHLRRHAQDFLYMCEVCNKPWATTTELKAHMRSHTGERPYICEVCGKSYRTLAEVKKHKFRHDKNARYKCEICNKGFYLQCVMREHMSVHSNVRDKICNVCNKGFTSNKHLRQHKQIHASEKKYKCKICGTRFAQYAGLSGHVKQHGTTLVELSSKSVEVVEENMFINMNV</sequence>
<reference evidence="10" key="1">
    <citation type="submission" date="2013-07" db="EMBL/GenBank/DDBJ databases">
        <authorList>
            <person name="Geib S."/>
        </authorList>
    </citation>
    <scope>NUCLEOTIDE SEQUENCE</scope>
</reference>
<dbReference type="Pfam" id="PF10545">
    <property type="entry name" value="MADF_DNA_bdg"/>
    <property type="match status" value="2"/>
</dbReference>
<name>W8BVP5_CERCA</name>
<evidence type="ECO:0000256" key="3">
    <source>
        <dbReference type="ARBA" id="ARBA00022771"/>
    </source>
</evidence>
<dbReference type="PANTHER" id="PTHR24388:SF53">
    <property type="entry name" value="CHORION TRANSCRIPTION FACTOR CF2-RELATED"/>
    <property type="match status" value="1"/>
</dbReference>
<dbReference type="AlphaFoldDB" id="W8BVP5"/>
<accession>W8BVP5</accession>
<keyword evidence="3 7" id="KW-0863">Zinc-finger</keyword>
<evidence type="ECO:0000259" key="9">
    <source>
        <dbReference type="PROSITE" id="PS51029"/>
    </source>
</evidence>
<reference evidence="10" key="2">
    <citation type="journal article" date="2014" name="BMC Genomics">
        <title>A genomic perspective to assessing quality of mass-reared SIT flies used in Mediterranean fruit fly (Ceratitis capitata) eradication in California.</title>
        <authorList>
            <person name="Calla B."/>
            <person name="Hall B."/>
            <person name="Hou S."/>
            <person name="Geib S.M."/>
        </authorList>
    </citation>
    <scope>NUCLEOTIDE SEQUENCE</scope>
</reference>
<dbReference type="InterPro" id="IPR050527">
    <property type="entry name" value="Snail/Krueppel_Znf"/>
</dbReference>
<feature type="domain" description="C2H2-type" evidence="8">
    <location>
        <begin position="391"/>
        <end position="418"/>
    </location>
</feature>
<dbReference type="PROSITE" id="PS00028">
    <property type="entry name" value="ZINC_FINGER_C2H2_1"/>
    <property type="match status" value="6"/>
</dbReference>
<feature type="domain" description="C2H2-type" evidence="8">
    <location>
        <begin position="419"/>
        <end position="446"/>
    </location>
</feature>
<keyword evidence="5" id="KW-0539">Nucleus</keyword>
<proteinExistence type="evidence at transcript level"/>
<dbReference type="Pfam" id="PF13912">
    <property type="entry name" value="zf-C2H2_6"/>
    <property type="match status" value="1"/>
</dbReference>
<comment type="similarity">
    <text evidence="6">Belongs to the snail C2H2-type zinc-finger protein family.</text>
</comment>
<dbReference type="OrthoDB" id="427030at2759"/>
<dbReference type="FunFam" id="3.30.160.60:FF:000072">
    <property type="entry name" value="zinc finger protein 143 isoform X1"/>
    <property type="match status" value="1"/>
</dbReference>
<evidence type="ECO:0000313" key="10">
    <source>
        <dbReference type="EMBL" id="JAC03283.1"/>
    </source>
</evidence>
<keyword evidence="2" id="KW-0677">Repeat</keyword>
<dbReference type="GO" id="GO:0000978">
    <property type="term" value="F:RNA polymerase II cis-regulatory region sequence-specific DNA binding"/>
    <property type="evidence" value="ECO:0007669"/>
    <property type="project" value="TreeGrafter"/>
</dbReference>
<protein>
    <submittedName>
        <fullName evidence="10">Zinc finger protein 112</fullName>
    </submittedName>
</protein>
<dbReference type="GeneID" id="101457554"/>
<dbReference type="Gene3D" id="3.30.160.60">
    <property type="entry name" value="Classic Zinc Finger"/>
    <property type="match status" value="5"/>
</dbReference>
<evidence type="ECO:0000256" key="5">
    <source>
        <dbReference type="ARBA" id="ARBA00023242"/>
    </source>
</evidence>
<evidence type="ECO:0000259" key="8">
    <source>
        <dbReference type="PROSITE" id="PS50157"/>
    </source>
</evidence>
<dbReference type="Pfam" id="PF12874">
    <property type="entry name" value="zf-met"/>
    <property type="match status" value="1"/>
</dbReference>
<feature type="domain" description="C2H2-type" evidence="8">
    <location>
        <begin position="447"/>
        <end position="474"/>
    </location>
</feature>
<dbReference type="FunFam" id="3.30.160.60:FF:000446">
    <property type="entry name" value="Zinc finger protein"/>
    <property type="match status" value="2"/>
</dbReference>
<dbReference type="InterPro" id="IPR013087">
    <property type="entry name" value="Znf_C2H2_type"/>
</dbReference>
<feature type="domain" description="MADF" evidence="9">
    <location>
        <begin position="177"/>
        <end position="267"/>
    </location>
</feature>
<dbReference type="Pfam" id="PF00096">
    <property type="entry name" value="zf-C2H2"/>
    <property type="match status" value="2"/>
</dbReference>
<dbReference type="PROSITE" id="PS50157">
    <property type="entry name" value="ZINC_FINGER_C2H2_2"/>
    <property type="match status" value="7"/>
</dbReference>
<feature type="domain" description="C2H2-type" evidence="8">
    <location>
        <begin position="503"/>
        <end position="530"/>
    </location>
</feature>
<dbReference type="InterPro" id="IPR006578">
    <property type="entry name" value="MADF-dom"/>
</dbReference>
<evidence type="ECO:0000256" key="6">
    <source>
        <dbReference type="ARBA" id="ARBA00037948"/>
    </source>
</evidence>
<dbReference type="GO" id="GO:0008270">
    <property type="term" value="F:zinc ion binding"/>
    <property type="evidence" value="ECO:0007669"/>
    <property type="project" value="UniProtKB-KW"/>
</dbReference>
<evidence type="ECO:0000256" key="2">
    <source>
        <dbReference type="ARBA" id="ARBA00022737"/>
    </source>
</evidence>
<dbReference type="KEGG" id="ccat:101457554"/>
<dbReference type="GO" id="GO:0000981">
    <property type="term" value="F:DNA-binding transcription factor activity, RNA polymerase II-specific"/>
    <property type="evidence" value="ECO:0007669"/>
    <property type="project" value="TreeGrafter"/>
</dbReference>
<dbReference type="PANTHER" id="PTHR24388">
    <property type="entry name" value="ZINC FINGER PROTEIN"/>
    <property type="match status" value="1"/>
</dbReference>
<feature type="domain" description="C2H2-type" evidence="8">
    <location>
        <begin position="475"/>
        <end position="502"/>
    </location>
</feature>
<evidence type="ECO:0000256" key="7">
    <source>
        <dbReference type="PROSITE-ProRule" id="PRU00042"/>
    </source>
</evidence>
<dbReference type="GO" id="GO:0005634">
    <property type="term" value="C:nucleus"/>
    <property type="evidence" value="ECO:0007669"/>
    <property type="project" value="UniProtKB-SubCell"/>
</dbReference>
<keyword evidence="1" id="KW-0479">Metal-binding</keyword>
<gene>
    <name evidence="10" type="primary">ZF112</name>
</gene>
<dbReference type="SMART" id="SM00355">
    <property type="entry name" value="ZnF_C2H2"/>
    <property type="match status" value="8"/>
</dbReference>
<dbReference type="Pfam" id="PF13894">
    <property type="entry name" value="zf-C2H2_4"/>
    <property type="match status" value="1"/>
</dbReference>
<dbReference type="SUPFAM" id="SSF57667">
    <property type="entry name" value="beta-beta-alpha zinc fingers"/>
    <property type="match status" value="4"/>
</dbReference>
<evidence type="ECO:0000256" key="4">
    <source>
        <dbReference type="ARBA" id="ARBA00022833"/>
    </source>
</evidence>
<evidence type="ECO:0000256" key="1">
    <source>
        <dbReference type="ARBA" id="ARBA00022723"/>
    </source>
</evidence>
<feature type="domain" description="C2H2-type" evidence="8">
    <location>
        <begin position="531"/>
        <end position="558"/>
    </location>
</feature>
<feature type="domain" description="C2H2-type" evidence="8">
    <location>
        <begin position="559"/>
        <end position="581"/>
    </location>
</feature>
<keyword evidence="4" id="KW-0862">Zinc</keyword>
<dbReference type="InterPro" id="IPR036236">
    <property type="entry name" value="Znf_C2H2_sf"/>
</dbReference>
<organism evidence="10">
    <name type="scientific">Ceratitis capitata</name>
    <name type="common">Mediterranean fruit fly</name>
    <name type="synonym">Tephritis capitata</name>
    <dbReference type="NCBI Taxonomy" id="7213"/>
    <lineage>
        <taxon>Eukaryota</taxon>
        <taxon>Metazoa</taxon>
        <taxon>Ecdysozoa</taxon>
        <taxon>Arthropoda</taxon>
        <taxon>Hexapoda</taxon>
        <taxon>Insecta</taxon>
        <taxon>Pterygota</taxon>
        <taxon>Neoptera</taxon>
        <taxon>Endopterygota</taxon>
        <taxon>Diptera</taxon>
        <taxon>Brachycera</taxon>
        <taxon>Muscomorpha</taxon>
        <taxon>Tephritoidea</taxon>
        <taxon>Tephritidae</taxon>
        <taxon>Ceratitis</taxon>
        <taxon>Ceratitis</taxon>
    </lineage>
</organism>
<dbReference type="PROSITE" id="PS51029">
    <property type="entry name" value="MADF"/>
    <property type="match status" value="1"/>
</dbReference>
<dbReference type="EMBL" id="GAMC01003273">
    <property type="protein sequence ID" value="JAC03283.1"/>
    <property type="molecule type" value="mRNA"/>
</dbReference>